<evidence type="ECO:0000313" key="2">
    <source>
        <dbReference type="EMBL" id="ETS77936.1"/>
    </source>
</evidence>
<feature type="region of interest" description="Disordered" evidence="1">
    <location>
        <begin position="127"/>
        <end position="214"/>
    </location>
</feature>
<sequence>MQLMRPFDGTVTAYGIRDLGIDMDSKHQQTQDLSLAPSLMSKQPLPAWNTEFVDWTAHSIYHLTEEALIEPVYPSPEDQALLSPYSALHYRTSLADHGNSIYKDFSFSQPYPGMQVGQAIVSYDPGIQQHQQQSKQARREQGMVSNPAYMSPNPFSVDCTQSPSQYSLTVPVAGPMHQREASPNSPPPLSQPGCSPSTSGPLTPTCPPSRRLSTPSELQAFTDAEPLHAEHLPAEPLPIAHTPTKNTARFSCPKIPCPTIKRDLKSLQRHVMEKHGKPAPGEIKAGWFRCACGSTACHYRKANHTRHLNNCKPHKWSFKEFVCQCGRKHSNKADHTAHYMKCNVGKNPVGRPRGAGPNEFPASDA</sequence>
<dbReference type="OrthoDB" id="6077919at2759"/>
<name>W3WYH4_PESFW</name>
<dbReference type="EMBL" id="KI912115">
    <property type="protein sequence ID" value="ETS77936.1"/>
    <property type="molecule type" value="Genomic_DNA"/>
</dbReference>
<gene>
    <name evidence="2" type="ORF">PFICI_09998</name>
</gene>
<dbReference type="GeneID" id="19275011"/>
<dbReference type="InParanoid" id="W3WYH4"/>
<dbReference type="Proteomes" id="UP000030651">
    <property type="component" value="Unassembled WGS sequence"/>
</dbReference>
<proteinExistence type="predicted"/>
<evidence type="ECO:0000256" key="1">
    <source>
        <dbReference type="SAM" id="MobiDB-lite"/>
    </source>
</evidence>
<feature type="compositionally biased region" description="Polar residues" evidence="1">
    <location>
        <begin position="158"/>
        <end position="168"/>
    </location>
</feature>
<dbReference type="KEGG" id="pfy:PFICI_09998"/>
<dbReference type="HOGENOM" id="CLU_758895_0_0_1"/>
<evidence type="ECO:0000313" key="3">
    <source>
        <dbReference type="Proteomes" id="UP000030651"/>
    </source>
</evidence>
<keyword evidence="3" id="KW-1185">Reference proteome</keyword>
<feature type="compositionally biased region" description="Polar residues" evidence="1">
    <location>
        <begin position="192"/>
        <end position="202"/>
    </location>
</feature>
<reference evidence="3" key="1">
    <citation type="journal article" date="2015" name="BMC Genomics">
        <title>Genomic and transcriptomic analysis of the endophytic fungus Pestalotiopsis fici reveals its lifestyle and high potential for synthesis of natural products.</title>
        <authorList>
            <person name="Wang X."/>
            <person name="Zhang X."/>
            <person name="Liu L."/>
            <person name="Xiang M."/>
            <person name="Wang W."/>
            <person name="Sun X."/>
            <person name="Che Y."/>
            <person name="Guo L."/>
            <person name="Liu G."/>
            <person name="Guo L."/>
            <person name="Wang C."/>
            <person name="Yin W.B."/>
            <person name="Stadler M."/>
            <person name="Zhang X."/>
            <person name="Liu X."/>
        </authorList>
    </citation>
    <scope>NUCLEOTIDE SEQUENCE [LARGE SCALE GENOMIC DNA]</scope>
    <source>
        <strain evidence="3">W106-1 / CGMCC3.15140</strain>
    </source>
</reference>
<accession>W3WYH4</accession>
<feature type="region of interest" description="Disordered" evidence="1">
    <location>
        <begin position="345"/>
        <end position="365"/>
    </location>
</feature>
<protein>
    <submittedName>
        <fullName evidence="2">Uncharacterized protein</fullName>
    </submittedName>
</protein>
<dbReference type="RefSeq" id="XP_007836770.1">
    <property type="nucleotide sequence ID" value="XM_007838579.1"/>
</dbReference>
<dbReference type="AlphaFoldDB" id="W3WYH4"/>
<organism evidence="2 3">
    <name type="scientific">Pestalotiopsis fici (strain W106-1 / CGMCC3.15140)</name>
    <dbReference type="NCBI Taxonomy" id="1229662"/>
    <lineage>
        <taxon>Eukaryota</taxon>
        <taxon>Fungi</taxon>
        <taxon>Dikarya</taxon>
        <taxon>Ascomycota</taxon>
        <taxon>Pezizomycotina</taxon>
        <taxon>Sordariomycetes</taxon>
        <taxon>Xylariomycetidae</taxon>
        <taxon>Amphisphaeriales</taxon>
        <taxon>Sporocadaceae</taxon>
        <taxon>Pestalotiopsis</taxon>
    </lineage>
</organism>